<evidence type="ECO:0000313" key="1">
    <source>
        <dbReference type="EMBL" id="MFC6662922.1"/>
    </source>
</evidence>
<protein>
    <recommendedName>
        <fullName evidence="3">PASTA domain-containing protein</fullName>
    </recommendedName>
</protein>
<evidence type="ECO:0008006" key="3">
    <source>
        <dbReference type="Google" id="ProtNLM"/>
    </source>
</evidence>
<dbReference type="Proteomes" id="UP001596317">
    <property type="component" value="Unassembled WGS sequence"/>
</dbReference>
<gene>
    <name evidence="1" type="ORF">ACFP90_23040</name>
</gene>
<organism evidence="1 2">
    <name type="scientific">Deinococcus multiflagellatus</name>
    <dbReference type="NCBI Taxonomy" id="1656887"/>
    <lineage>
        <taxon>Bacteria</taxon>
        <taxon>Thermotogati</taxon>
        <taxon>Deinococcota</taxon>
        <taxon>Deinococci</taxon>
        <taxon>Deinococcales</taxon>
        <taxon>Deinococcaceae</taxon>
        <taxon>Deinococcus</taxon>
    </lineage>
</organism>
<evidence type="ECO:0000313" key="2">
    <source>
        <dbReference type="Proteomes" id="UP001596317"/>
    </source>
</evidence>
<comment type="caution">
    <text evidence="1">The sequence shown here is derived from an EMBL/GenBank/DDBJ whole genome shotgun (WGS) entry which is preliminary data.</text>
</comment>
<dbReference type="RefSeq" id="WP_380058835.1">
    <property type="nucleotide sequence ID" value="NZ_JBHSWB010000002.1"/>
</dbReference>
<proteinExistence type="predicted"/>
<keyword evidence="2" id="KW-1185">Reference proteome</keyword>
<reference evidence="2" key="1">
    <citation type="journal article" date="2019" name="Int. J. Syst. Evol. Microbiol.">
        <title>The Global Catalogue of Microorganisms (GCM) 10K type strain sequencing project: providing services to taxonomists for standard genome sequencing and annotation.</title>
        <authorList>
            <consortium name="The Broad Institute Genomics Platform"/>
            <consortium name="The Broad Institute Genome Sequencing Center for Infectious Disease"/>
            <person name="Wu L."/>
            <person name="Ma J."/>
        </authorList>
    </citation>
    <scope>NUCLEOTIDE SEQUENCE [LARGE SCALE GENOMIC DNA]</scope>
    <source>
        <strain evidence="2">CCUG 63830</strain>
    </source>
</reference>
<accession>A0ABW1ZRF3</accession>
<sequence>MQRIILIAAAALILAALIIAVLSRPTPREPVNVTTCRTFVERLGWRDLKVQGSAFDSKVQVLLIGTPPAGGCRISSAVSVMAS</sequence>
<name>A0ABW1ZRF3_9DEIO</name>
<dbReference type="EMBL" id="JBHSWB010000002">
    <property type="protein sequence ID" value="MFC6662922.1"/>
    <property type="molecule type" value="Genomic_DNA"/>
</dbReference>